<dbReference type="CDD" id="cd00093">
    <property type="entry name" value="HTH_XRE"/>
    <property type="match status" value="1"/>
</dbReference>
<feature type="domain" description="HTH cro/C1-type" evidence="1">
    <location>
        <begin position="13"/>
        <end position="64"/>
    </location>
</feature>
<name>A0ABW2NN97_9BACL</name>
<dbReference type="EMBL" id="JBHTCP010000006">
    <property type="protein sequence ID" value="MFC7370762.1"/>
    <property type="molecule type" value="Genomic_DNA"/>
</dbReference>
<dbReference type="SMART" id="SM00530">
    <property type="entry name" value="HTH_XRE"/>
    <property type="match status" value="1"/>
</dbReference>
<evidence type="ECO:0000313" key="2">
    <source>
        <dbReference type="EMBL" id="MFC7370762.1"/>
    </source>
</evidence>
<comment type="caution">
    <text evidence="2">The sequence shown here is derived from an EMBL/GenBank/DDBJ whole genome shotgun (WGS) entry which is preliminary data.</text>
</comment>
<protein>
    <submittedName>
        <fullName evidence="2">Helix-turn-helix domain-containing protein</fullName>
    </submittedName>
</protein>
<dbReference type="Gene3D" id="1.10.260.40">
    <property type="entry name" value="lambda repressor-like DNA-binding domains"/>
    <property type="match status" value="1"/>
</dbReference>
<evidence type="ECO:0000259" key="1">
    <source>
        <dbReference type="PROSITE" id="PS50943"/>
    </source>
</evidence>
<keyword evidence="3" id="KW-1185">Reference proteome</keyword>
<dbReference type="SUPFAM" id="SSF47413">
    <property type="entry name" value="lambda repressor-like DNA-binding domains"/>
    <property type="match status" value="1"/>
</dbReference>
<evidence type="ECO:0000313" key="3">
    <source>
        <dbReference type="Proteomes" id="UP001596549"/>
    </source>
</evidence>
<dbReference type="PROSITE" id="PS50943">
    <property type="entry name" value="HTH_CROC1"/>
    <property type="match status" value="1"/>
</dbReference>
<organism evidence="2 3">
    <name type="scientific">Fictibacillus iocasae</name>
    <dbReference type="NCBI Taxonomy" id="2715437"/>
    <lineage>
        <taxon>Bacteria</taxon>
        <taxon>Bacillati</taxon>
        <taxon>Bacillota</taxon>
        <taxon>Bacilli</taxon>
        <taxon>Bacillales</taxon>
        <taxon>Fictibacillaceae</taxon>
        <taxon>Fictibacillus</taxon>
    </lineage>
</organism>
<accession>A0ABW2NN97</accession>
<proteinExistence type="predicted"/>
<dbReference type="RefSeq" id="WP_379746672.1">
    <property type="nucleotide sequence ID" value="NZ_JBHTCP010000006.1"/>
</dbReference>
<dbReference type="Pfam" id="PF01381">
    <property type="entry name" value="HTH_3"/>
    <property type="match status" value="1"/>
</dbReference>
<dbReference type="InterPro" id="IPR010982">
    <property type="entry name" value="Lambda_DNA-bd_dom_sf"/>
</dbReference>
<gene>
    <name evidence="2" type="ORF">ACFQPF_03640</name>
</gene>
<reference evidence="3" key="1">
    <citation type="journal article" date="2019" name="Int. J. Syst. Evol. Microbiol.">
        <title>The Global Catalogue of Microorganisms (GCM) 10K type strain sequencing project: providing services to taxonomists for standard genome sequencing and annotation.</title>
        <authorList>
            <consortium name="The Broad Institute Genomics Platform"/>
            <consortium name="The Broad Institute Genome Sequencing Center for Infectious Disease"/>
            <person name="Wu L."/>
            <person name="Ma J."/>
        </authorList>
    </citation>
    <scope>NUCLEOTIDE SEQUENCE [LARGE SCALE GENOMIC DNA]</scope>
    <source>
        <strain evidence="3">NBRC 106396</strain>
    </source>
</reference>
<dbReference type="InterPro" id="IPR001387">
    <property type="entry name" value="Cro/C1-type_HTH"/>
</dbReference>
<dbReference type="Proteomes" id="UP001596549">
    <property type="component" value="Unassembled WGS sequence"/>
</dbReference>
<sequence>MNNTFGDLVHTKRNQLGYSMRELARRTNVDVAYISKIEKGQALNPNFSVVMRISKELSINIETLQRVFELNEDITTVINGAIQKRVPEEEKETVQGIVGELVQITDNQEFDIKRLGEVLQKIYSLHKMKNTAKEMFYVITVEDKEWIHVLETPVVDSQLIDLYYQAFELSESHSMIVKGEIVTFPDYFNESQLRTIQSLKDMCTGIKEEDERYLTFIELKEYLEKMTIG</sequence>